<keyword evidence="2" id="KW-0863">Zinc-finger</keyword>
<dbReference type="AlphaFoldDB" id="A0A061QM55"/>
<protein>
    <recommendedName>
        <fullName evidence="4">SBP-type domain-containing protein</fullName>
    </recommendedName>
</protein>
<dbReference type="GO" id="GO:0003677">
    <property type="term" value="F:DNA binding"/>
    <property type="evidence" value="ECO:0007669"/>
    <property type="project" value="InterPro"/>
</dbReference>
<sequence length="339" mass="39735">MLSCLCPEYQTLFCNLALSPASDIDDHCRRTFHIRNQFLNQSGLKDFTLKNENKPFGTFCWSRLPTLSNNFYYWQRNPRMLPLDACPATSARTLWNCYRESNATHEEAIKLCKETDTTGCADNGHSRKTPQSEKYFDAVEQYAHRLEGPSKHGGVQNERHRLPDLCRSKLTSSVENLKQTSCSEYQWLQPSTAYPFQIRDPYYGLKNYPETHYNREIESTDKRICFQSTEDHELMHDNVEYPLPTVSCPVSTDTNHLRCQVCKKLVQVSNIKKYLRCRKICNSCRFAKKCFKNGVEVRFCQLCSWVHPLHCFDGEKRSCRSELQKHNLRRRRKKLSIES</sequence>
<name>A0A061QM55_9CHLO</name>
<feature type="domain" description="SBP-type" evidence="4">
    <location>
        <begin position="256"/>
        <end position="333"/>
    </location>
</feature>
<evidence type="ECO:0000256" key="2">
    <source>
        <dbReference type="ARBA" id="ARBA00022771"/>
    </source>
</evidence>
<keyword evidence="3" id="KW-0862">Zinc</keyword>
<evidence type="ECO:0000259" key="4">
    <source>
        <dbReference type="PROSITE" id="PS51141"/>
    </source>
</evidence>
<proteinExistence type="predicted"/>
<dbReference type="InterPro" id="IPR036893">
    <property type="entry name" value="SBP_sf"/>
</dbReference>
<dbReference type="InterPro" id="IPR004333">
    <property type="entry name" value="SBP_dom"/>
</dbReference>
<dbReference type="EMBL" id="GBEZ01025352">
    <property type="protein sequence ID" value="JAC61727.1"/>
    <property type="molecule type" value="Transcribed_RNA"/>
</dbReference>
<dbReference type="Pfam" id="PF03110">
    <property type="entry name" value="SBP"/>
    <property type="match status" value="1"/>
</dbReference>
<dbReference type="PANTHER" id="PTHR31251">
    <property type="entry name" value="SQUAMOSA PROMOTER-BINDING-LIKE PROTEIN 4"/>
    <property type="match status" value="1"/>
</dbReference>
<gene>
    <name evidence="5" type="ORF">TSPGSL018_25398</name>
</gene>
<keyword evidence="1" id="KW-0479">Metal-binding</keyword>
<evidence type="ECO:0000313" key="5">
    <source>
        <dbReference type="EMBL" id="JAC61727.1"/>
    </source>
</evidence>
<dbReference type="PROSITE" id="PS51141">
    <property type="entry name" value="ZF_SBP"/>
    <property type="match status" value="1"/>
</dbReference>
<dbReference type="PANTHER" id="PTHR31251:SF169">
    <property type="entry name" value="SQUAMOSA PROMOTER-BINDING-LIKE PROTEIN 8"/>
    <property type="match status" value="1"/>
</dbReference>
<dbReference type="Gene3D" id="4.10.1100.10">
    <property type="entry name" value="Transcription factor, SBP-box domain"/>
    <property type="match status" value="1"/>
</dbReference>
<evidence type="ECO:0000256" key="3">
    <source>
        <dbReference type="ARBA" id="ARBA00022833"/>
    </source>
</evidence>
<dbReference type="GO" id="GO:0008270">
    <property type="term" value="F:zinc ion binding"/>
    <property type="evidence" value="ECO:0007669"/>
    <property type="project" value="UniProtKB-KW"/>
</dbReference>
<dbReference type="SUPFAM" id="SSF103612">
    <property type="entry name" value="SBT domain"/>
    <property type="match status" value="1"/>
</dbReference>
<evidence type="ECO:0000256" key="1">
    <source>
        <dbReference type="ARBA" id="ARBA00022723"/>
    </source>
</evidence>
<dbReference type="InterPro" id="IPR044817">
    <property type="entry name" value="SBP-like"/>
</dbReference>
<reference evidence="5" key="1">
    <citation type="submission" date="2014-05" db="EMBL/GenBank/DDBJ databases">
        <title>The transcriptome of the halophilic microalga Tetraselmis sp. GSL018 isolated from the Great Salt Lake, Utah.</title>
        <authorList>
            <person name="Jinkerson R.E."/>
            <person name="D'Adamo S."/>
            <person name="Posewitz M.C."/>
        </authorList>
    </citation>
    <scope>NUCLEOTIDE SEQUENCE</scope>
    <source>
        <strain evidence="5">GSL018</strain>
    </source>
</reference>
<organism evidence="5">
    <name type="scientific">Tetraselmis sp. GSL018</name>
    <dbReference type="NCBI Taxonomy" id="582737"/>
    <lineage>
        <taxon>Eukaryota</taxon>
        <taxon>Viridiplantae</taxon>
        <taxon>Chlorophyta</taxon>
        <taxon>core chlorophytes</taxon>
        <taxon>Chlorodendrophyceae</taxon>
        <taxon>Chlorodendrales</taxon>
        <taxon>Chlorodendraceae</taxon>
        <taxon>Tetraselmis</taxon>
    </lineage>
</organism>
<accession>A0A061QM55</accession>
<dbReference type="GO" id="GO:0005634">
    <property type="term" value="C:nucleus"/>
    <property type="evidence" value="ECO:0007669"/>
    <property type="project" value="InterPro"/>
</dbReference>